<evidence type="ECO:0000313" key="2">
    <source>
        <dbReference type="Proteomes" id="UP000614580"/>
    </source>
</evidence>
<evidence type="ECO:0008006" key="3">
    <source>
        <dbReference type="Google" id="ProtNLM"/>
    </source>
</evidence>
<comment type="caution">
    <text evidence="1">The sequence shown here is derived from an EMBL/GenBank/DDBJ whole genome shotgun (WGS) entry which is preliminary data.</text>
</comment>
<protein>
    <recommendedName>
        <fullName evidence="3">Class I SAM-dependent methyltransferase</fullName>
    </recommendedName>
</protein>
<organism evidence="1 2">
    <name type="scientific">Candidatus Argoarchaeum ethanivorans</name>
    <dbReference type="NCBI Taxonomy" id="2608793"/>
    <lineage>
        <taxon>Archaea</taxon>
        <taxon>Methanobacteriati</taxon>
        <taxon>Methanobacteriota</taxon>
        <taxon>Stenosarchaea group</taxon>
        <taxon>Methanomicrobia</taxon>
        <taxon>Methanosarcinales</taxon>
        <taxon>Methanosarcinales incertae sedis</taxon>
        <taxon>GOM Arc I cluster</taxon>
        <taxon>Candidatus Argoarchaeum</taxon>
    </lineage>
</organism>
<proteinExistence type="predicted"/>
<reference evidence="1" key="1">
    <citation type="submission" date="2020-12" db="EMBL/GenBank/DDBJ databases">
        <authorList>
            <person name="Hahn C.J."/>
            <person name="Laso-Perez R."/>
            <person name="Vulcano F."/>
            <person name="Vaziourakis K.-M."/>
            <person name="Stokke R."/>
            <person name="Steen I.H."/>
            <person name="Teske A."/>
            <person name="Boetius A."/>
            <person name="Liebeke M."/>
            <person name="Amann R."/>
            <person name="Knittel K."/>
        </authorList>
    </citation>
    <scope>NUCLEOTIDE SEQUENCE</scope>
    <source>
        <strain evidence="1">Gfbio:c6db26ca-90af-429b-aeed-0e3e8aed0b5e:GoM-Arc1_AMV-AAA_792_C10</strain>
    </source>
</reference>
<accession>A0A812A190</accession>
<dbReference type="EMBL" id="CAJHZY010000066">
    <property type="protein sequence ID" value="CAD7767141.1"/>
    <property type="molecule type" value="Genomic_DNA"/>
</dbReference>
<name>A0A812A190_9EURY</name>
<evidence type="ECO:0000313" key="1">
    <source>
        <dbReference type="EMBL" id="CAD7767141.1"/>
    </source>
</evidence>
<sequence>MKSGGGKCKKFKENLRILSAMGFRDASKTVVKHLLFGRNFAFFEKFGVHILPVHYSSPIPDTRELRKKFNLWYKESDLTGIDMNIEEQLKLLNTLQTYQTECDKLSYGEVASHGFGPGYGEVESHILHSMVRYLKPHTIVEVGSGVSTSFSVNALSLNKRGDGTNSKMICIEPYPRSQLEKIQGECQIQIIPKLVQDVDIDFFKILDEGDILFIDSSHMVKVASDVNFLYLDVLPNLRKGVVIHIHDIPFPYSTPDPEQWIFGAHQFWTESALLQAFLTYNSAFKILLCSSYLHYKKPKELGSVFKIYDPVRHFPSSIWLQKVR</sequence>
<gene>
    <name evidence="1" type="ORF">DNFNHJIP_00548</name>
</gene>
<dbReference type="InterPro" id="IPR029063">
    <property type="entry name" value="SAM-dependent_MTases_sf"/>
</dbReference>
<dbReference type="Gene3D" id="3.40.50.150">
    <property type="entry name" value="Vaccinia Virus protein VP39"/>
    <property type="match status" value="1"/>
</dbReference>
<dbReference type="Pfam" id="PF13578">
    <property type="entry name" value="Methyltransf_24"/>
    <property type="match status" value="1"/>
</dbReference>
<dbReference type="SUPFAM" id="SSF53335">
    <property type="entry name" value="S-adenosyl-L-methionine-dependent methyltransferases"/>
    <property type="match status" value="1"/>
</dbReference>
<dbReference type="AlphaFoldDB" id="A0A812A190"/>
<dbReference type="Proteomes" id="UP000614580">
    <property type="component" value="Unassembled WGS sequence"/>
</dbReference>